<reference evidence="3 4" key="1">
    <citation type="submission" date="2021-05" db="EMBL/GenBank/DDBJ databases">
        <title>A Polyphasic approach of four new species of the genus Ohtaekwangia: Ohtaekwangia histidinii sp. nov., Ohtaekwangia cretensis sp. nov., Ohtaekwangia indiensis sp. nov., Ohtaekwangia reichenbachii sp. nov. from diverse environment.</title>
        <authorList>
            <person name="Octaviana S."/>
        </authorList>
    </citation>
    <scope>NUCLEOTIDE SEQUENCE [LARGE SCALE GENOMIC DNA]</scope>
    <source>
        <strain evidence="3 4">PWU5</strain>
    </source>
</reference>
<keyword evidence="4" id="KW-1185">Reference proteome</keyword>
<gene>
    <name evidence="3" type="ORF">KK062_17465</name>
</gene>
<proteinExistence type="predicted"/>
<evidence type="ECO:0000256" key="2">
    <source>
        <dbReference type="SAM" id="SignalP"/>
    </source>
</evidence>
<comment type="caution">
    <text evidence="3">The sequence shown here is derived from an EMBL/GenBank/DDBJ whole genome shotgun (WGS) entry which is preliminary data.</text>
</comment>
<feature type="region of interest" description="Disordered" evidence="1">
    <location>
        <begin position="208"/>
        <end position="240"/>
    </location>
</feature>
<accession>A0AAP2GR70</accession>
<keyword evidence="2" id="KW-0732">Signal</keyword>
<feature type="chain" id="PRO_5042969242" evidence="2">
    <location>
        <begin position="18"/>
        <end position="240"/>
    </location>
</feature>
<organism evidence="3 4">
    <name type="scientific">Dawidia cretensis</name>
    <dbReference type="NCBI Taxonomy" id="2782350"/>
    <lineage>
        <taxon>Bacteria</taxon>
        <taxon>Pseudomonadati</taxon>
        <taxon>Bacteroidota</taxon>
        <taxon>Cytophagia</taxon>
        <taxon>Cytophagales</taxon>
        <taxon>Chryseotaleaceae</taxon>
        <taxon>Dawidia</taxon>
    </lineage>
</organism>
<evidence type="ECO:0000313" key="4">
    <source>
        <dbReference type="Proteomes" id="UP001319080"/>
    </source>
</evidence>
<evidence type="ECO:0000256" key="1">
    <source>
        <dbReference type="SAM" id="MobiDB-lite"/>
    </source>
</evidence>
<dbReference type="NCBIfam" id="TIGR01200">
    <property type="entry name" value="GLPGLI"/>
    <property type="match status" value="1"/>
</dbReference>
<sequence>MKKIVIIGSILASLAVAHVGFGQTPGGVILYEVKINLHRRLPPDRETMKDAIPEFNVHQEELFFNETASLYKPMEEDEDEFEADGGGMRMRFRRPHGEYYTDQAMAASIVQQDIMGKKYLIQDSLSVLPWKLGTETKTILGYICRQASYYNEERKQEIVAWYTDTLRPFLGPERFNSLPGGVLQVDVNAGETVITAQQVTLRPLKKNELKAPTGGERITQTEFQKVSREQMQRMGRGPRP</sequence>
<name>A0AAP2GR70_9BACT</name>
<dbReference type="AlphaFoldDB" id="A0AAP2GR70"/>
<dbReference type="InterPro" id="IPR005901">
    <property type="entry name" value="GLPGLI"/>
</dbReference>
<dbReference type="Proteomes" id="UP001319080">
    <property type="component" value="Unassembled WGS sequence"/>
</dbReference>
<dbReference type="EMBL" id="JAHESE010000018">
    <property type="protein sequence ID" value="MBT1710039.1"/>
    <property type="molecule type" value="Genomic_DNA"/>
</dbReference>
<feature type="signal peptide" evidence="2">
    <location>
        <begin position="1"/>
        <end position="17"/>
    </location>
</feature>
<dbReference type="RefSeq" id="WP_254085616.1">
    <property type="nucleotide sequence ID" value="NZ_JAHESE010000018.1"/>
</dbReference>
<protein>
    <submittedName>
        <fullName evidence="3">GLPGLI family protein</fullName>
    </submittedName>
</protein>
<evidence type="ECO:0000313" key="3">
    <source>
        <dbReference type="EMBL" id="MBT1710039.1"/>
    </source>
</evidence>